<gene>
    <name evidence="1" type="ORF">LAZ67_13001038</name>
</gene>
<evidence type="ECO:0000313" key="2">
    <source>
        <dbReference type="Proteomes" id="UP001235939"/>
    </source>
</evidence>
<dbReference type="Proteomes" id="UP001235939">
    <property type="component" value="Chromosome 13"/>
</dbReference>
<organism evidence="1 2">
    <name type="scientific">Cordylochernes scorpioides</name>
    <dbReference type="NCBI Taxonomy" id="51811"/>
    <lineage>
        <taxon>Eukaryota</taxon>
        <taxon>Metazoa</taxon>
        <taxon>Ecdysozoa</taxon>
        <taxon>Arthropoda</taxon>
        <taxon>Chelicerata</taxon>
        <taxon>Arachnida</taxon>
        <taxon>Pseudoscorpiones</taxon>
        <taxon>Cheliferoidea</taxon>
        <taxon>Chernetidae</taxon>
        <taxon>Cordylochernes</taxon>
    </lineage>
</organism>
<proteinExistence type="predicted"/>
<dbReference type="EMBL" id="CP092875">
    <property type="protein sequence ID" value="UYV75693.1"/>
    <property type="molecule type" value="Genomic_DNA"/>
</dbReference>
<evidence type="ECO:0008006" key="3">
    <source>
        <dbReference type="Google" id="ProtNLM"/>
    </source>
</evidence>
<sequence length="74" mass="8661">MRGGPIRSKGVTLFRGTTYQKKAPEDDIPEPLSKAQKRCHLCFYKKDRKTKKLCQKCRKNVCKDHSIIMCRQCM</sequence>
<accession>A0ABY6L3G5</accession>
<reference evidence="1 2" key="1">
    <citation type="submission" date="2022-01" db="EMBL/GenBank/DDBJ databases">
        <title>A chromosomal length assembly of Cordylochernes scorpioides.</title>
        <authorList>
            <person name="Zeh D."/>
            <person name="Zeh J."/>
        </authorList>
    </citation>
    <scope>NUCLEOTIDE SEQUENCE [LARGE SCALE GENOMIC DNA]</scope>
    <source>
        <strain evidence="1">IN4F17</strain>
        <tissue evidence="1">Whole Body</tissue>
    </source>
</reference>
<protein>
    <recommendedName>
        <fullName evidence="3">PiggyBac transposable element-derived protein 4 C-terminal zinc-ribbon domain-containing protein</fullName>
    </recommendedName>
</protein>
<keyword evidence="2" id="KW-1185">Reference proteome</keyword>
<evidence type="ECO:0000313" key="1">
    <source>
        <dbReference type="EMBL" id="UYV75693.1"/>
    </source>
</evidence>
<name>A0ABY6L3G5_9ARAC</name>